<proteinExistence type="predicted"/>
<dbReference type="OrthoDB" id="1148550at2"/>
<reference evidence="1 2" key="1">
    <citation type="submission" date="2018-04" db="EMBL/GenBank/DDBJ databases">
        <title>Characteristic and Complete Genome Sequencing of A Novel Member of Infective Endocarditis Causative Bacteria: Bergeyella cardium QL-PH.</title>
        <authorList>
            <person name="Pan H."/>
            <person name="Sun E."/>
            <person name="Zhang Y."/>
        </authorList>
    </citation>
    <scope>NUCLEOTIDE SEQUENCE [LARGE SCALE GENOMIC DNA]</scope>
    <source>
        <strain evidence="1 2">HPQL</strain>
    </source>
</reference>
<accession>A0A6P1QV38</accession>
<dbReference type="AlphaFoldDB" id="A0A6P1QV38"/>
<gene>
    <name evidence="1" type="ORF">DBX24_01565</name>
</gene>
<organism evidence="1 2">
    <name type="scientific">Bergeyella cardium</name>
    <dbReference type="NCBI Taxonomy" id="1585976"/>
    <lineage>
        <taxon>Bacteria</taxon>
        <taxon>Pseudomonadati</taxon>
        <taxon>Bacteroidota</taxon>
        <taxon>Flavobacteriia</taxon>
        <taxon>Flavobacteriales</taxon>
        <taxon>Weeksellaceae</taxon>
        <taxon>Bergeyella</taxon>
    </lineage>
</organism>
<dbReference type="KEGG" id="bcad:DBX24_01565"/>
<keyword evidence="2" id="KW-1185">Reference proteome</keyword>
<protein>
    <submittedName>
        <fullName evidence="1">Uncharacterized protein</fullName>
    </submittedName>
</protein>
<evidence type="ECO:0000313" key="2">
    <source>
        <dbReference type="Proteomes" id="UP000464318"/>
    </source>
</evidence>
<dbReference type="EMBL" id="CP029149">
    <property type="protein sequence ID" value="QHN64671.1"/>
    <property type="molecule type" value="Genomic_DNA"/>
</dbReference>
<dbReference type="RefSeq" id="WP_160223765.1">
    <property type="nucleotide sequence ID" value="NZ_CP029149.1"/>
</dbReference>
<dbReference type="Proteomes" id="UP000464318">
    <property type="component" value="Chromosome"/>
</dbReference>
<name>A0A6P1QV38_9FLAO</name>
<sequence length="233" mass="26634">MKKAIFTFILSVFAIGVVSAHAIWLETNPKGSVGSTHEVRLFFAEPNETEKPVATANWYSDLNEAQIVLTSPSGKKQVLTKKQAEFYYSTEFKIEENGIYTLSVNHLVKKVYKRMRIRYQTVAFVSTLDEGKDIVIGDKKYFQIGINTASQVGTQTYKAFFKKKPFKNEKIAFDFSVDNTMTLETNAKGEVTITPNSPKKYIVNLARKTDNKGKHHGTKHLWDYEWLTYYCGQ</sequence>
<evidence type="ECO:0000313" key="1">
    <source>
        <dbReference type="EMBL" id="QHN64671.1"/>
    </source>
</evidence>